<dbReference type="InterPro" id="IPR057081">
    <property type="entry name" value="PH_N"/>
</dbReference>
<organism evidence="4 5">
    <name type="scientific">Lasallia pustulata</name>
    <dbReference type="NCBI Taxonomy" id="136370"/>
    <lineage>
        <taxon>Eukaryota</taxon>
        <taxon>Fungi</taxon>
        <taxon>Dikarya</taxon>
        <taxon>Ascomycota</taxon>
        <taxon>Pezizomycotina</taxon>
        <taxon>Lecanoromycetes</taxon>
        <taxon>OSLEUM clade</taxon>
        <taxon>Umbilicariomycetidae</taxon>
        <taxon>Umbilicariales</taxon>
        <taxon>Umbilicariaceae</taxon>
        <taxon>Lasallia</taxon>
    </lineage>
</organism>
<dbReference type="Proteomes" id="UP000192927">
    <property type="component" value="Unassembled WGS sequence"/>
</dbReference>
<evidence type="ECO:0000256" key="1">
    <source>
        <dbReference type="SAM" id="MobiDB-lite"/>
    </source>
</evidence>
<evidence type="ECO:0000259" key="2">
    <source>
        <dbReference type="Pfam" id="PF23074"/>
    </source>
</evidence>
<feature type="domain" description="PH" evidence="3">
    <location>
        <begin position="396"/>
        <end position="505"/>
    </location>
</feature>
<dbReference type="Pfam" id="PF23076">
    <property type="entry name" value="PH_FT_C"/>
    <property type="match status" value="1"/>
</dbReference>
<keyword evidence="5" id="KW-1185">Reference proteome</keyword>
<feature type="domain" description="PH" evidence="2">
    <location>
        <begin position="278"/>
        <end position="387"/>
    </location>
</feature>
<evidence type="ECO:0000259" key="3">
    <source>
        <dbReference type="Pfam" id="PF23076"/>
    </source>
</evidence>
<feature type="compositionally biased region" description="Low complexity" evidence="1">
    <location>
        <begin position="224"/>
        <end position="235"/>
    </location>
</feature>
<dbReference type="AlphaFoldDB" id="A0A1W5DDG5"/>
<reference evidence="5" key="1">
    <citation type="submission" date="2017-03" db="EMBL/GenBank/DDBJ databases">
        <authorList>
            <person name="Sharma R."/>
            <person name="Thines M."/>
        </authorList>
    </citation>
    <scope>NUCLEOTIDE SEQUENCE [LARGE SCALE GENOMIC DNA]</scope>
</reference>
<accession>A0A1W5DDG5</accession>
<protein>
    <submittedName>
        <fullName evidence="4">Uncharacterized protein</fullName>
    </submittedName>
</protein>
<feature type="compositionally biased region" description="Low complexity" evidence="1">
    <location>
        <begin position="173"/>
        <end position="192"/>
    </location>
</feature>
<evidence type="ECO:0000313" key="5">
    <source>
        <dbReference type="Proteomes" id="UP000192927"/>
    </source>
</evidence>
<dbReference type="Pfam" id="PF23074">
    <property type="entry name" value="PH_FT_N"/>
    <property type="match status" value="1"/>
</dbReference>
<sequence>MSLIRRAESAQDLASALTRFQEMLPESAAEITALMTELLTVSTALRTLSRHREDPRYELRYALIADGVRLTLYSFDYTFDDFRTLLGGLSLSNATTYRRVWRDILEHFERESGNSLSRRLQICSEFLFNLSDQIEDLLVDFRTMDELQSRIQLLLDIQESRTEARFANMTLGAPAAPLRRPPARLSQSPYRAYPRRRPPPRPLSPDWFSDDFFQSRDSEPPTSPTSTSFSQSSTNSSGITHWARALFEQPVSTTPFGSIGQVSTCVGNDVPGITQRLAEYEKLVELPFENSDLRVRLYCRQSDLRARIYCRVMQPIRSRRESCLPLTSLEAIRSESSLELCKPSRSRNSVELWACLRFQSYERMVLFYCTFLALRAQDTNNPEYETNGLELRGEELEFSGRILDDHYVHALRIYRDRDSRAIRLEASVHTGELRRTPVWTAFITYQVRSLLWMQRMGSRKIQLADLNRYIFTDQYAPAVGPNGQPELVFREARDADDFWRTIVRLASYEV</sequence>
<dbReference type="EMBL" id="FWEW01003762">
    <property type="protein sequence ID" value="SLM41045.1"/>
    <property type="molecule type" value="Genomic_DNA"/>
</dbReference>
<proteinExistence type="predicted"/>
<evidence type="ECO:0000313" key="4">
    <source>
        <dbReference type="EMBL" id="SLM41045.1"/>
    </source>
</evidence>
<name>A0A1W5DDG5_9LECA</name>
<dbReference type="InterPro" id="IPR057082">
    <property type="entry name" value="PH_C"/>
</dbReference>
<feature type="region of interest" description="Disordered" evidence="1">
    <location>
        <begin position="173"/>
        <end position="235"/>
    </location>
</feature>